<dbReference type="InterPro" id="IPR025724">
    <property type="entry name" value="GAG-pre-integrase_dom"/>
</dbReference>
<evidence type="ECO:0000313" key="3">
    <source>
        <dbReference type="Proteomes" id="UP000765509"/>
    </source>
</evidence>
<proteinExistence type="predicted"/>
<accession>A0A9Q3GJT4</accession>
<dbReference type="Proteomes" id="UP000765509">
    <property type="component" value="Unassembled WGS sequence"/>
</dbReference>
<reference evidence="2" key="1">
    <citation type="submission" date="2021-03" db="EMBL/GenBank/DDBJ databases">
        <title>Draft genome sequence of rust myrtle Austropuccinia psidii MF-1, a brazilian biotype.</title>
        <authorList>
            <person name="Quecine M.C."/>
            <person name="Pachon D.M.R."/>
            <person name="Bonatelli M.L."/>
            <person name="Correr F.H."/>
            <person name="Franceschini L.M."/>
            <person name="Leite T.F."/>
            <person name="Margarido G.R.A."/>
            <person name="Almeida C.A."/>
            <person name="Ferrarezi J.A."/>
            <person name="Labate C.A."/>
        </authorList>
    </citation>
    <scope>NUCLEOTIDE SEQUENCE</scope>
    <source>
        <strain evidence="2">MF-1</strain>
    </source>
</reference>
<dbReference type="Pfam" id="PF13976">
    <property type="entry name" value="gag_pre-integrs"/>
    <property type="match status" value="1"/>
</dbReference>
<evidence type="ECO:0000259" key="1">
    <source>
        <dbReference type="Pfam" id="PF13976"/>
    </source>
</evidence>
<comment type="caution">
    <text evidence="2">The sequence shown here is derived from an EMBL/GenBank/DDBJ whole genome shotgun (WGS) entry which is preliminary data.</text>
</comment>
<sequence length="152" mass="16962">MTPLGPLHIKDVLHCKAINGVVLSLGHLISQQILVSLSHSSFVLTQNNVSFGNHRWFLPVSVPYAPLVSIKPMTIIEPAPPPVKYLTCPSNTLDDTSYLWHQRMGHISIQNMKCLMKFKAVDGFPPLSLQNINMCHHCSVSKSEHRPFQSPS</sequence>
<evidence type="ECO:0000313" key="2">
    <source>
        <dbReference type="EMBL" id="MBW0469182.1"/>
    </source>
</evidence>
<dbReference type="OrthoDB" id="3344688at2759"/>
<name>A0A9Q3GJT4_9BASI</name>
<gene>
    <name evidence="2" type="ORF">O181_008897</name>
</gene>
<keyword evidence="3" id="KW-1185">Reference proteome</keyword>
<feature type="domain" description="GAG-pre-integrase" evidence="1">
    <location>
        <begin position="90"/>
        <end position="143"/>
    </location>
</feature>
<protein>
    <recommendedName>
        <fullName evidence="1">GAG-pre-integrase domain-containing protein</fullName>
    </recommendedName>
</protein>
<dbReference type="AlphaFoldDB" id="A0A9Q3GJT4"/>
<dbReference type="EMBL" id="AVOT02002101">
    <property type="protein sequence ID" value="MBW0469182.1"/>
    <property type="molecule type" value="Genomic_DNA"/>
</dbReference>
<organism evidence="2 3">
    <name type="scientific">Austropuccinia psidii MF-1</name>
    <dbReference type="NCBI Taxonomy" id="1389203"/>
    <lineage>
        <taxon>Eukaryota</taxon>
        <taxon>Fungi</taxon>
        <taxon>Dikarya</taxon>
        <taxon>Basidiomycota</taxon>
        <taxon>Pucciniomycotina</taxon>
        <taxon>Pucciniomycetes</taxon>
        <taxon>Pucciniales</taxon>
        <taxon>Sphaerophragmiaceae</taxon>
        <taxon>Austropuccinia</taxon>
    </lineage>
</organism>